<dbReference type="SUPFAM" id="SSF53335">
    <property type="entry name" value="S-adenosyl-L-methionine-dependent methyltransferases"/>
    <property type="match status" value="1"/>
</dbReference>
<protein>
    <submittedName>
        <fullName evidence="3">Uncharacterized protein</fullName>
    </submittedName>
</protein>
<keyword evidence="2" id="KW-1133">Transmembrane helix</keyword>
<name>A0A8H8CFL5_PSICU</name>
<dbReference type="SUPFAM" id="SSF48371">
    <property type="entry name" value="ARM repeat"/>
    <property type="match status" value="1"/>
</dbReference>
<feature type="compositionally biased region" description="Basic and acidic residues" evidence="1">
    <location>
        <begin position="1172"/>
        <end position="1182"/>
    </location>
</feature>
<evidence type="ECO:0000256" key="2">
    <source>
        <dbReference type="SAM" id="Phobius"/>
    </source>
</evidence>
<gene>
    <name evidence="3" type="ORF">JR316_012013</name>
</gene>
<feature type="compositionally biased region" description="Low complexity" evidence="1">
    <location>
        <begin position="1090"/>
        <end position="1102"/>
    </location>
</feature>
<dbReference type="Gene3D" id="3.40.50.150">
    <property type="entry name" value="Vaccinia Virus protein VP39"/>
    <property type="match status" value="1"/>
</dbReference>
<comment type="caution">
    <text evidence="3">The sequence shown here is derived from an EMBL/GenBank/DDBJ whole genome shotgun (WGS) entry which is preliminary data.</text>
</comment>
<reference evidence="3" key="1">
    <citation type="submission" date="2021-02" db="EMBL/GenBank/DDBJ databases">
        <title>Psilocybe cubensis genome.</title>
        <authorList>
            <person name="Mckernan K.J."/>
            <person name="Crawford S."/>
            <person name="Trippe A."/>
            <person name="Kane L.T."/>
            <person name="Mclaughlin S."/>
        </authorList>
    </citation>
    <scope>NUCLEOTIDE SEQUENCE [LARGE SCALE GENOMIC DNA]</scope>
    <source>
        <strain evidence="3">MGC-MH-2018</strain>
    </source>
</reference>
<dbReference type="InterPro" id="IPR050723">
    <property type="entry name" value="CFA/CMAS"/>
</dbReference>
<dbReference type="PANTHER" id="PTHR43667:SF2">
    <property type="entry name" value="FATTY ACID C-METHYL TRANSFERASE"/>
    <property type="match status" value="1"/>
</dbReference>
<dbReference type="PANTHER" id="PTHR43667">
    <property type="entry name" value="CYCLOPROPANE-FATTY-ACYL-PHOSPHOLIPID SYNTHASE"/>
    <property type="match status" value="1"/>
</dbReference>
<dbReference type="InterPro" id="IPR029063">
    <property type="entry name" value="SAM-dependent_MTases_sf"/>
</dbReference>
<keyword evidence="2" id="KW-0812">Transmembrane</keyword>
<feature type="transmembrane region" description="Helical" evidence="2">
    <location>
        <begin position="336"/>
        <end position="357"/>
    </location>
</feature>
<proteinExistence type="predicted"/>
<dbReference type="Pfam" id="PF02353">
    <property type="entry name" value="CMAS"/>
    <property type="match status" value="2"/>
</dbReference>
<feature type="region of interest" description="Disordered" evidence="1">
    <location>
        <begin position="953"/>
        <end position="1109"/>
    </location>
</feature>
<keyword evidence="2" id="KW-0472">Membrane</keyword>
<dbReference type="EMBL" id="JAFIQS010000016">
    <property type="protein sequence ID" value="KAG5163145.1"/>
    <property type="molecule type" value="Genomic_DNA"/>
</dbReference>
<feature type="region of interest" description="Disordered" evidence="1">
    <location>
        <begin position="1493"/>
        <end position="1527"/>
    </location>
</feature>
<feature type="compositionally biased region" description="Polar residues" evidence="1">
    <location>
        <begin position="1"/>
        <end position="12"/>
    </location>
</feature>
<evidence type="ECO:0000313" key="3">
    <source>
        <dbReference type="EMBL" id="KAG5163145.1"/>
    </source>
</evidence>
<feature type="region of interest" description="Disordered" evidence="1">
    <location>
        <begin position="1"/>
        <end position="21"/>
    </location>
</feature>
<feature type="region of interest" description="Disordered" evidence="1">
    <location>
        <begin position="1138"/>
        <end position="1216"/>
    </location>
</feature>
<dbReference type="InterPro" id="IPR016024">
    <property type="entry name" value="ARM-type_fold"/>
</dbReference>
<accession>A0A8H8CFL5</accession>
<feature type="compositionally biased region" description="Acidic residues" evidence="1">
    <location>
        <begin position="1151"/>
        <end position="1163"/>
    </location>
</feature>
<dbReference type="CDD" id="cd02440">
    <property type="entry name" value="AdoMet_MTases"/>
    <property type="match status" value="1"/>
</dbReference>
<feature type="compositionally biased region" description="Basic and acidic residues" evidence="1">
    <location>
        <begin position="1019"/>
        <end position="1034"/>
    </location>
</feature>
<feature type="compositionally biased region" description="Polar residues" evidence="1">
    <location>
        <begin position="1183"/>
        <end position="1207"/>
    </location>
</feature>
<evidence type="ECO:0000256" key="1">
    <source>
        <dbReference type="SAM" id="MobiDB-lite"/>
    </source>
</evidence>
<sequence length="1823" mass="204353">MNKVTNNSGAPSNPTPLPSTYFASPIRTLKESLKEPGTHDVSTHDLVEAYNSLATKLRDRFDEISVTPSVLTVIQNEAEVLSDCLVRDIGRVLPNPFASQHYNHSLGNISVYTEQEADDDDELEFTTDNNLLCQYALRFVSDIFTFPNMHCNFTDNQLVLIFDYVLRICKSPSSTIYNLEKHSAMVVWILKVQQLPLSVLLPLQGEIMLALENSISHDLGGYIAKLDAFKAVRSILKKHPTCSSWLVGLLPKILTHIDSDSPEIAIHAALACTGFTNAKMEMADVDIDAFPTDLVSKHVEVYVIDRMSRRTPSGKSSALVDFFRSAAYNKPQWRHLGLPFTLTVVSCFIALLGHRIFLSSQCIRFAVLVLRECAGALPSAQKEAWGLLFWAYSRLPRELERDAQRNRECTKERAFRVVKQDGRQSNLIVLLLRAGEVDFEARRSDEDISRALVLLLDLVGSDSEENRKEGTAILSRILDFIGSPSTMFTPRVELPFPRELIDDSILFQAGSKLKITPYHVPIEHIPPLTETEVLCHWERLVEIWISVAQHALDSGQQLPDEVTGTWQALLLVRGEIVTGEDLLVGPPALSSTLTSIVNRFNPALDSIATQIDYLSFIRKLWSVMKNVFAKSFLSSAGESILVSLLKRSFDLMDSRVKSPWRQVCGDLISIGVPTFLRGFNLRESESQEEAEVMHQLWTVLAQNGLLEREVQNWETLVDFLVMPLGVWYLSDSELLYWQTILARAIEIGGTQEDVMKRFVSLCSEDKTNDLKQSTRLLHSLLTQLSRSSEPCSPTNLQILSWIDEMLCDSYNSLESSESAIGILRLIGEVISNTAESNIVQLLATLKNSLSMWIADAHRKLKGNEDDEMVDALYQRPLHILSNVEPSIAILESLTDFFMSVFVRIRGQGPLAFYNFWQATYHKRDSIPKDQIPMCIRQKLKSWADVTDGSIGDGIPFDSGSESIQSYVDPDSQPRGVEELDLMDQGHPPDEKTGMMITAHDDYPQRSDDDNENTPVPRSRFTELKVVGDVDDHSRSQQKAKVVESASVKRSAESDASGSRTPKRRKLASPALSDEIPRINKGKGKAKEISRLPSPSFFSPSRALSDDGDFDIPRGSDDYDLWERNVALEEVEEIRAQFQQGSSADIHCSYQSEDDGGSAVDSEDILGPSLNRYDTRSKARERSQTAPELSNPTQPAPNSLRRNNTTPAEETIRKPSKIRDQVGVLQKAYAVVAHAGPSQINVDDIIEAKRVLNDLHEALDEQLNLVLASGDGRNSAHPYSLVVMEDLPDAKAPFSVSALADRAWNRVTEAAFKSSWTPIARLAEAAVVAVMQKITIGQLRVLTYSHIYSFPMPSPDNGEDRSRTNTRPELKAELRVVNDAFWVRLCAMGDLGFSEAYMYGDVECDNLVTLFQIFLENRENLSNMDSRFSFLFTLPQKITSYRFLNTIGNSRSNISAHYDISNDMFAGFLSEDMTYSCAIFPELDGDLAEGKEVQSRWSGGQSLKRLTPDREHHLLPPSPPSSEPCDASEPLTLPTEFEHPNAHIEANDDPLFAAQMRKLQHIIDKLHIPDAPPAGKKQGPVRILEIGTGWGALAIRIAQLYPHVEIDTITLSSAQKVLAEQRISALGLDSRITVHLMDYRNMPAHWQGRFTRFVSIEMIEAVGREFLEGYWKIVDWALEKKGGVGVVQVITIPEAIFPGGFLPTLTYLMTTLTSGSKGSLIVESIDNIGPHYARTLREWRKRFVDKFETVIVPALQKEYLERKEKAGTKGGAASLSQEEIEVFKRKWIYYYCYCEVGFTTRTLGDHVMTFTREGNQAYGCDVYE</sequence>
<feature type="compositionally biased region" description="Basic and acidic residues" evidence="1">
    <location>
        <begin position="986"/>
        <end position="1007"/>
    </location>
</feature>
<organism evidence="3">
    <name type="scientific">Psilocybe cubensis</name>
    <name type="common">Psychedelic mushroom</name>
    <name type="synonym">Stropharia cubensis</name>
    <dbReference type="NCBI Taxonomy" id="181762"/>
    <lineage>
        <taxon>Eukaryota</taxon>
        <taxon>Fungi</taxon>
        <taxon>Dikarya</taxon>
        <taxon>Basidiomycota</taxon>
        <taxon>Agaricomycotina</taxon>
        <taxon>Agaricomycetes</taxon>
        <taxon>Agaricomycetidae</taxon>
        <taxon>Agaricales</taxon>
        <taxon>Agaricineae</taxon>
        <taxon>Strophariaceae</taxon>
        <taxon>Psilocybe</taxon>
    </lineage>
</organism>